<evidence type="ECO:0000313" key="1">
    <source>
        <dbReference type="EMBL" id="KAJ8665080.1"/>
    </source>
</evidence>
<sequence length="719" mass="80114">MDVDQVNTKSAPSRPARLSTIGKSYVYESDDGEVDIPNLAPIRLIGRRLCVNGFIYIRNQMKDDGRTTWECGRYRTRNCRGKAYTNDPFVSNEIIVYRETPHDHPPSEHEVEEAERGAKKMRKAEPWKPRKKPKPKNAVHTSSKKIPQKSLPSTSTTNESTHPPKVEHSAKKAVENNCTKQKDSKKLESEIKLTAGAETSSCPPSVKLIGNRLCIDGYVYLVHEKFDNRVAWRCRRRRSPTNRCLARATTSKFMDGEEPIVKSGPKESKHNHPPILEDIEEAKRFEQFGRHAAKRNRKVTSRTRAQPKAQLLPIHKHESNSKPSLENSNVSKKQRQESVTSHRHGNTFRSLLNDSCNYRCFLLKFLENPIFDRKSIIAALSSVYKSLNGCLMAYGTILENKDKIQSDIEALKKDSEANITALNDSVSCRTVGNVKVENDSDQKPIDLNNCKAEAATEISQSSLLQGNNSEPTSVLPSTQLVSKGKRPSSPSSSVSDSSEDESDAEQGIEGRSLSPKKPKIAKEIPPVPGAIPLKHLVEAEQPVSSVNFSKEEAKVKQELPIISSTGFNKVTQECSTNNEQQMLWATMQKNMLAYFQGVPTIPFMLDATKTQTMDSVSCTKSSGGNPLIFNPQDQLHNQHTPLLANMIEGVGYTSAMLGPFNYSPGDFNFTQPYLMGHLQIPFSMNVTSVGNDGVSSTTNQLHTPILLHHPTNHDHGHKS</sequence>
<name>A0ACC2N1R0_9HYME</name>
<comment type="caution">
    <text evidence="1">The sequence shown here is derived from an EMBL/GenBank/DDBJ whole genome shotgun (WGS) entry which is preliminary data.</text>
</comment>
<proteinExistence type="predicted"/>
<accession>A0ACC2N1R0</accession>
<protein>
    <submittedName>
        <fullName evidence="1">Uncharacterized protein</fullName>
    </submittedName>
</protein>
<reference evidence="1" key="1">
    <citation type="submission" date="2023-04" db="EMBL/GenBank/DDBJ databases">
        <title>A chromosome-level genome assembly of the parasitoid wasp Eretmocerus hayati.</title>
        <authorList>
            <person name="Zhong Y."/>
            <person name="Liu S."/>
            <person name="Liu Y."/>
        </authorList>
    </citation>
    <scope>NUCLEOTIDE SEQUENCE</scope>
    <source>
        <strain evidence="1">ZJU_SS_LIU_2023</strain>
    </source>
</reference>
<dbReference type="Proteomes" id="UP001239111">
    <property type="component" value="Chromosome 4"/>
</dbReference>
<dbReference type="EMBL" id="CM056744">
    <property type="protein sequence ID" value="KAJ8665080.1"/>
    <property type="molecule type" value="Genomic_DNA"/>
</dbReference>
<gene>
    <name evidence="1" type="ORF">QAD02_006742</name>
</gene>
<evidence type="ECO:0000313" key="2">
    <source>
        <dbReference type="Proteomes" id="UP001239111"/>
    </source>
</evidence>
<organism evidence="1 2">
    <name type="scientific">Eretmocerus hayati</name>
    <dbReference type="NCBI Taxonomy" id="131215"/>
    <lineage>
        <taxon>Eukaryota</taxon>
        <taxon>Metazoa</taxon>
        <taxon>Ecdysozoa</taxon>
        <taxon>Arthropoda</taxon>
        <taxon>Hexapoda</taxon>
        <taxon>Insecta</taxon>
        <taxon>Pterygota</taxon>
        <taxon>Neoptera</taxon>
        <taxon>Endopterygota</taxon>
        <taxon>Hymenoptera</taxon>
        <taxon>Apocrita</taxon>
        <taxon>Proctotrupomorpha</taxon>
        <taxon>Chalcidoidea</taxon>
        <taxon>Aphelinidae</taxon>
        <taxon>Aphelininae</taxon>
        <taxon>Eretmocerus</taxon>
    </lineage>
</organism>
<keyword evidence="2" id="KW-1185">Reference proteome</keyword>